<evidence type="ECO:0000256" key="2">
    <source>
        <dbReference type="ARBA" id="ARBA00022777"/>
    </source>
</evidence>
<dbReference type="PANTHER" id="PTHR42774:SF3">
    <property type="entry name" value="KETOHEXOKINASE"/>
    <property type="match status" value="1"/>
</dbReference>
<feature type="domain" description="Carbohydrate kinase PfkB" evidence="3">
    <location>
        <begin position="1"/>
        <end position="302"/>
    </location>
</feature>
<dbReference type="SUPFAM" id="SSF53613">
    <property type="entry name" value="Ribokinase-like"/>
    <property type="match status" value="1"/>
</dbReference>
<evidence type="ECO:0000313" key="4">
    <source>
        <dbReference type="EMBL" id="KAF7507521.1"/>
    </source>
</evidence>
<accession>A0A8H7E5H8</accession>
<keyword evidence="1" id="KW-0808">Transferase</keyword>
<evidence type="ECO:0000313" key="5">
    <source>
        <dbReference type="Proteomes" id="UP000606974"/>
    </source>
</evidence>
<keyword evidence="5" id="KW-1185">Reference proteome</keyword>
<dbReference type="OrthoDB" id="204058at2759"/>
<dbReference type="Pfam" id="PF00294">
    <property type="entry name" value="PfkB"/>
    <property type="match status" value="1"/>
</dbReference>
<dbReference type="Gene3D" id="3.40.1190.20">
    <property type="match status" value="1"/>
</dbReference>
<evidence type="ECO:0000256" key="1">
    <source>
        <dbReference type="ARBA" id="ARBA00022679"/>
    </source>
</evidence>
<keyword evidence="2" id="KW-0418">Kinase</keyword>
<dbReference type="EMBL" id="JAACFV010000067">
    <property type="protein sequence ID" value="KAF7507521.1"/>
    <property type="molecule type" value="Genomic_DNA"/>
</dbReference>
<dbReference type="InterPro" id="IPR002173">
    <property type="entry name" value="Carboh/pur_kinase_PfkB_CS"/>
</dbReference>
<comment type="caution">
    <text evidence="4">The sequence shown here is derived from an EMBL/GenBank/DDBJ whole genome shotgun (WGS) entry which is preliminary data.</text>
</comment>
<dbReference type="AlphaFoldDB" id="A0A8H7E5H8"/>
<dbReference type="Proteomes" id="UP000606974">
    <property type="component" value="Unassembled WGS sequence"/>
</dbReference>
<dbReference type="PROSITE" id="PS00584">
    <property type="entry name" value="PFKB_KINASES_2"/>
    <property type="match status" value="1"/>
</dbReference>
<protein>
    <recommendedName>
        <fullName evidence="3">Carbohydrate kinase PfkB domain-containing protein</fullName>
    </recommendedName>
</protein>
<dbReference type="PANTHER" id="PTHR42774">
    <property type="entry name" value="PHOSPHOTRANSFERASE SYSTEM TRANSPORT PROTEIN"/>
    <property type="match status" value="1"/>
</dbReference>
<name>A0A8H7E5H8_9EURO</name>
<sequence>MATLVAVGACYLDTILTVEYYPAEDEKLRASQLEKRRGGNVPNTLEVLQQLLQWKSISAPLILLAVLPNPSSPATEEIRASLGPHVDFAHCFYRETSSVAASSYIFKSLATDSRTVVNYNHLEEMNTSEIEQAISKLASQPDSIYHFEGRIPDVTAECIDCIRIRDPKATISVEVEKPNREGLQRLAQKADVVFYSKSWAQAQGYQSATDCLQRQMIMAPKASFLFCTWGVGGAAALQASDNSIVQVPAYLPHSGHVVDTIGAGDTFIAGVLFGLFYTQNQNMVTTLNFANELAGRKVAQQGFSGLAGKMRQF</sequence>
<dbReference type="InterPro" id="IPR011611">
    <property type="entry name" value="PfkB_dom"/>
</dbReference>
<gene>
    <name evidence="4" type="ORF">GJ744_010312</name>
</gene>
<proteinExistence type="predicted"/>
<dbReference type="InterPro" id="IPR052562">
    <property type="entry name" value="Ketohexokinase-related"/>
</dbReference>
<dbReference type="InterPro" id="IPR029056">
    <property type="entry name" value="Ribokinase-like"/>
</dbReference>
<dbReference type="GO" id="GO:0016301">
    <property type="term" value="F:kinase activity"/>
    <property type="evidence" value="ECO:0007669"/>
    <property type="project" value="UniProtKB-KW"/>
</dbReference>
<organism evidence="4 5">
    <name type="scientific">Endocarpon pusillum</name>
    <dbReference type="NCBI Taxonomy" id="364733"/>
    <lineage>
        <taxon>Eukaryota</taxon>
        <taxon>Fungi</taxon>
        <taxon>Dikarya</taxon>
        <taxon>Ascomycota</taxon>
        <taxon>Pezizomycotina</taxon>
        <taxon>Eurotiomycetes</taxon>
        <taxon>Chaetothyriomycetidae</taxon>
        <taxon>Verrucariales</taxon>
        <taxon>Verrucariaceae</taxon>
        <taxon>Endocarpon</taxon>
    </lineage>
</organism>
<reference evidence="4" key="1">
    <citation type="submission" date="2020-02" db="EMBL/GenBank/DDBJ databases">
        <authorList>
            <person name="Palmer J.M."/>
        </authorList>
    </citation>
    <scope>NUCLEOTIDE SEQUENCE</scope>
    <source>
        <strain evidence="4">EPUS1.4</strain>
        <tissue evidence="4">Thallus</tissue>
    </source>
</reference>
<evidence type="ECO:0000259" key="3">
    <source>
        <dbReference type="Pfam" id="PF00294"/>
    </source>
</evidence>